<feature type="region of interest" description="Disordered" evidence="1">
    <location>
        <begin position="302"/>
        <end position="376"/>
    </location>
</feature>
<evidence type="ECO:0000313" key="2">
    <source>
        <dbReference type="EMBL" id="RKP12491.1"/>
    </source>
</evidence>
<gene>
    <name evidence="2" type="ORF">BJ684DRAFT_20971</name>
</gene>
<name>A0A4P9Y319_9FUNG</name>
<dbReference type="AlphaFoldDB" id="A0A4P9Y319"/>
<proteinExistence type="predicted"/>
<dbReference type="OrthoDB" id="275715at2759"/>
<dbReference type="EMBL" id="KZ988312">
    <property type="protein sequence ID" value="RKP12491.1"/>
    <property type="molecule type" value="Genomic_DNA"/>
</dbReference>
<reference evidence="3" key="1">
    <citation type="journal article" date="2018" name="Nat. Microbiol.">
        <title>Leveraging single-cell genomics to expand the fungal tree of life.</title>
        <authorList>
            <person name="Ahrendt S.R."/>
            <person name="Quandt C.A."/>
            <person name="Ciobanu D."/>
            <person name="Clum A."/>
            <person name="Salamov A."/>
            <person name="Andreopoulos B."/>
            <person name="Cheng J.F."/>
            <person name="Woyke T."/>
            <person name="Pelin A."/>
            <person name="Henrissat B."/>
            <person name="Reynolds N.K."/>
            <person name="Benny G.L."/>
            <person name="Smith M.E."/>
            <person name="James T.Y."/>
            <person name="Grigoriev I.V."/>
        </authorList>
    </citation>
    <scope>NUCLEOTIDE SEQUENCE [LARGE SCALE GENOMIC DNA]</scope>
</reference>
<dbReference type="Proteomes" id="UP000267251">
    <property type="component" value="Unassembled WGS sequence"/>
</dbReference>
<feature type="region of interest" description="Disordered" evidence="1">
    <location>
        <begin position="232"/>
        <end position="268"/>
    </location>
</feature>
<feature type="compositionally biased region" description="Low complexity" evidence="1">
    <location>
        <begin position="246"/>
        <end position="258"/>
    </location>
</feature>
<protein>
    <submittedName>
        <fullName evidence="2">Uncharacterized protein</fullName>
    </submittedName>
</protein>
<keyword evidence="3" id="KW-1185">Reference proteome</keyword>
<evidence type="ECO:0000256" key="1">
    <source>
        <dbReference type="SAM" id="MobiDB-lite"/>
    </source>
</evidence>
<organism evidence="2 3">
    <name type="scientific">Piptocephalis cylindrospora</name>
    <dbReference type="NCBI Taxonomy" id="1907219"/>
    <lineage>
        <taxon>Eukaryota</taxon>
        <taxon>Fungi</taxon>
        <taxon>Fungi incertae sedis</taxon>
        <taxon>Zoopagomycota</taxon>
        <taxon>Zoopagomycotina</taxon>
        <taxon>Zoopagomycetes</taxon>
        <taxon>Zoopagales</taxon>
        <taxon>Piptocephalidaceae</taxon>
        <taxon>Piptocephalis</taxon>
    </lineage>
</organism>
<feature type="compositionally biased region" description="Basic and acidic residues" evidence="1">
    <location>
        <begin position="324"/>
        <end position="337"/>
    </location>
</feature>
<accession>A0A4P9Y319</accession>
<sequence>MKEINSFGTKSYAQATRANAGTTAPHQPTMPPDKLTSFSTSIYFEGLINGVAFDFSHIEGSLTQWSKALASFFMKDTTMYKIKPQERIILLSFKTREKADEILRQEFYLEGTPVPLKKVIQWGAQVLPVHLRNLPGGDLDSLQDKITNVLEPIGRIISFQFDRCDWNPIIFETSATLLFDLSDQMDLPSKLPSLIEVMGTKVHLGWRGSPKITMTENQKSKTNTITKVADMANQKKKEKKKDNKSQKNSQSTSQKNQSMDSEPTEHSEDLMDDIQFEDESMPRKIIPLGHFEKLKMNRKIKNRAKKNGRTKIFLNPNSTMNPSVEEKQEEGIKRSHDPSSAQGLTPNRKKVETSSQNSFKVLAEPNDDDKSKSKKPDKIASMLDGMACGNLNNSRYALRTLRVCKAFPVVALRSKLAYNARDLLDLYRCVEPGGQRDALIKDGYKDLAYLSQFHHLTEEDLSTLFKVHVPRD</sequence>
<evidence type="ECO:0000313" key="3">
    <source>
        <dbReference type="Proteomes" id="UP000267251"/>
    </source>
</evidence>